<gene>
    <name evidence="1" type="ORF">GCM10017764_16490</name>
</gene>
<dbReference type="Proteomes" id="UP000620550">
    <property type="component" value="Unassembled WGS sequence"/>
</dbReference>
<accession>A0ABQ3HTX5</accession>
<reference evidence="2" key="1">
    <citation type="journal article" date="2019" name="Int. J. Syst. Evol. Microbiol.">
        <title>The Global Catalogue of Microorganisms (GCM) 10K type strain sequencing project: providing services to taxonomists for standard genome sequencing and annotation.</title>
        <authorList>
            <consortium name="The Broad Institute Genomics Platform"/>
            <consortium name="The Broad Institute Genome Sequencing Center for Infectious Disease"/>
            <person name="Wu L."/>
            <person name="Ma J."/>
        </authorList>
    </citation>
    <scope>NUCLEOTIDE SEQUENCE [LARGE SCALE GENOMIC DNA]</scope>
    <source>
        <strain evidence="2">CGMCC 1.12966</strain>
    </source>
</reference>
<evidence type="ECO:0000313" key="2">
    <source>
        <dbReference type="Proteomes" id="UP000620550"/>
    </source>
</evidence>
<organism evidence="1 2">
    <name type="scientific">Sphingobacterium griseoflavum</name>
    <dbReference type="NCBI Taxonomy" id="1474952"/>
    <lineage>
        <taxon>Bacteria</taxon>
        <taxon>Pseudomonadati</taxon>
        <taxon>Bacteroidota</taxon>
        <taxon>Sphingobacteriia</taxon>
        <taxon>Sphingobacteriales</taxon>
        <taxon>Sphingobacteriaceae</taxon>
        <taxon>Sphingobacterium</taxon>
    </lineage>
</organism>
<comment type="caution">
    <text evidence="1">The sequence shown here is derived from an EMBL/GenBank/DDBJ whole genome shotgun (WGS) entry which is preliminary data.</text>
</comment>
<dbReference type="EMBL" id="BNAF01000005">
    <property type="protein sequence ID" value="GHE33914.1"/>
    <property type="molecule type" value="Genomic_DNA"/>
</dbReference>
<proteinExistence type="predicted"/>
<name>A0ABQ3HTX5_9SPHI</name>
<sequence>MLTVDYQMNLPAYLAKCINKDRPELHCNGQCVLMKKLKEQEKKDAKKNMLVYETSALYVHKERFTFSIQSTVADISPISFFFYAENYSFDHNQSVFRPPVSSSRIENV</sequence>
<protein>
    <submittedName>
        <fullName evidence="1">Uncharacterized protein</fullName>
    </submittedName>
</protein>
<keyword evidence="2" id="KW-1185">Reference proteome</keyword>
<evidence type="ECO:0000313" key="1">
    <source>
        <dbReference type="EMBL" id="GHE33914.1"/>
    </source>
</evidence>